<feature type="domain" description="HTH cro/C1-type" evidence="3">
    <location>
        <begin position="4"/>
        <end position="58"/>
    </location>
</feature>
<feature type="region of interest" description="Disordered" evidence="2">
    <location>
        <begin position="103"/>
        <end position="125"/>
    </location>
</feature>
<sequence>MIKLREIRKERNQTIQEMGKHLGMNPGSLSKYERGERNPKLDVLVHICKAYGVSLATLAPDVWKKVVGAVDMVDLEDELDKREDEARERELMEYVHWQDQQDDYGEHEWEYSEPGYEEDWSDEEN</sequence>
<dbReference type="SUPFAM" id="SSF47413">
    <property type="entry name" value="lambda repressor-like DNA-binding domains"/>
    <property type="match status" value="1"/>
</dbReference>
<dbReference type="CDD" id="cd00093">
    <property type="entry name" value="HTH_XRE"/>
    <property type="match status" value="1"/>
</dbReference>
<dbReference type="PROSITE" id="PS50943">
    <property type="entry name" value="HTH_CROC1"/>
    <property type="match status" value="1"/>
</dbReference>
<dbReference type="Proteomes" id="UP000510886">
    <property type="component" value="Chromosome"/>
</dbReference>
<reference evidence="4 5" key="1">
    <citation type="submission" date="2020-01" db="EMBL/GenBank/DDBJ databases">
        <title>Complete and circular genome sequences of six lactobacillus isolates from horses.</title>
        <authorList>
            <person name="Hassan H.M."/>
        </authorList>
    </citation>
    <scope>NUCLEOTIDE SEQUENCE [LARGE SCALE GENOMIC DNA]</scope>
    <source>
        <strain evidence="4 5">1A</strain>
    </source>
</reference>
<dbReference type="RefSeq" id="WP_180849430.1">
    <property type="nucleotide sequence ID" value="NZ_CP047418.1"/>
</dbReference>
<accession>A0A7H9EK07</accession>
<dbReference type="GO" id="GO:0003700">
    <property type="term" value="F:DNA-binding transcription factor activity"/>
    <property type="evidence" value="ECO:0007669"/>
    <property type="project" value="TreeGrafter"/>
</dbReference>
<evidence type="ECO:0000256" key="1">
    <source>
        <dbReference type="ARBA" id="ARBA00023125"/>
    </source>
</evidence>
<evidence type="ECO:0000256" key="2">
    <source>
        <dbReference type="SAM" id="MobiDB-lite"/>
    </source>
</evidence>
<proteinExistence type="predicted"/>
<dbReference type="EMBL" id="CP047418">
    <property type="protein sequence ID" value="QLL77612.1"/>
    <property type="molecule type" value="Genomic_DNA"/>
</dbReference>
<gene>
    <name evidence="4" type="ORF">GTO87_02760</name>
</gene>
<evidence type="ECO:0000313" key="4">
    <source>
        <dbReference type="EMBL" id="QLL77612.1"/>
    </source>
</evidence>
<organism evidence="4 5">
    <name type="scientific">Ligilactobacillus saerimneri</name>
    <dbReference type="NCBI Taxonomy" id="228229"/>
    <lineage>
        <taxon>Bacteria</taxon>
        <taxon>Bacillati</taxon>
        <taxon>Bacillota</taxon>
        <taxon>Bacilli</taxon>
        <taxon>Lactobacillales</taxon>
        <taxon>Lactobacillaceae</taxon>
        <taxon>Ligilactobacillus</taxon>
    </lineage>
</organism>
<dbReference type="SMART" id="SM00530">
    <property type="entry name" value="HTH_XRE"/>
    <property type="match status" value="1"/>
</dbReference>
<dbReference type="GO" id="GO:0005829">
    <property type="term" value="C:cytosol"/>
    <property type="evidence" value="ECO:0007669"/>
    <property type="project" value="TreeGrafter"/>
</dbReference>
<dbReference type="Gene3D" id="1.10.260.40">
    <property type="entry name" value="lambda repressor-like DNA-binding domains"/>
    <property type="match status" value="1"/>
</dbReference>
<feature type="compositionally biased region" description="Acidic residues" evidence="2">
    <location>
        <begin position="115"/>
        <end position="125"/>
    </location>
</feature>
<dbReference type="PANTHER" id="PTHR46797:SF1">
    <property type="entry name" value="METHYLPHOSPHONATE SYNTHASE"/>
    <property type="match status" value="1"/>
</dbReference>
<dbReference type="GO" id="GO:0003677">
    <property type="term" value="F:DNA binding"/>
    <property type="evidence" value="ECO:0007669"/>
    <property type="project" value="UniProtKB-KW"/>
</dbReference>
<evidence type="ECO:0000259" key="3">
    <source>
        <dbReference type="PROSITE" id="PS50943"/>
    </source>
</evidence>
<dbReference type="InterPro" id="IPR001387">
    <property type="entry name" value="Cro/C1-type_HTH"/>
</dbReference>
<evidence type="ECO:0000313" key="5">
    <source>
        <dbReference type="Proteomes" id="UP000510886"/>
    </source>
</evidence>
<protein>
    <submittedName>
        <fullName evidence="4">Helix-turn-helix domain-containing protein</fullName>
    </submittedName>
</protein>
<name>A0A7H9EK07_9LACO</name>
<keyword evidence="1" id="KW-0238">DNA-binding</keyword>
<dbReference type="InterPro" id="IPR010982">
    <property type="entry name" value="Lambda_DNA-bd_dom_sf"/>
</dbReference>
<dbReference type="Pfam" id="PF01381">
    <property type="entry name" value="HTH_3"/>
    <property type="match status" value="1"/>
</dbReference>
<dbReference type="PANTHER" id="PTHR46797">
    <property type="entry name" value="HTH-TYPE TRANSCRIPTIONAL REGULATOR"/>
    <property type="match status" value="1"/>
</dbReference>
<dbReference type="KEGG" id="lsw:GTO87_02760"/>
<dbReference type="AlphaFoldDB" id="A0A7H9EK07"/>
<dbReference type="InterPro" id="IPR050807">
    <property type="entry name" value="TransReg_Diox_bact_type"/>
</dbReference>